<organism evidence="2 3">
    <name type="scientific">Vreelandella olivaria</name>
    <dbReference type="NCBI Taxonomy" id="390919"/>
    <lineage>
        <taxon>Bacteria</taxon>
        <taxon>Pseudomonadati</taxon>
        <taxon>Pseudomonadota</taxon>
        <taxon>Gammaproteobacteria</taxon>
        <taxon>Oceanospirillales</taxon>
        <taxon>Halomonadaceae</taxon>
        <taxon>Vreelandella</taxon>
    </lineage>
</organism>
<dbReference type="Gene3D" id="3.60.40.10">
    <property type="entry name" value="PPM-type phosphatase domain"/>
    <property type="match status" value="1"/>
</dbReference>
<evidence type="ECO:0000256" key="1">
    <source>
        <dbReference type="SAM" id="MobiDB-lite"/>
    </source>
</evidence>
<sequence>MGDTLVFRLRGAEFEQLSRDHVTDLGGYRYPSRALGMDGSVDIDYTHIALKQGDLFLFTTQGVRGTLLPSDYVRLIRQDASDLDAACERLANEAKQRAQERSYGGDQFCFQLVRIDELPEEVTEHPGQLYGDLPIPPELAPGSV</sequence>
<name>A0ABN5WUT8_9GAMM</name>
<accession>A0ABN5WUT8</accession>
<feature type="region of interest" description="Disordered" evidence="1">
    <location>
        <begin position="125"/>
        <end position="144"/>
    </location>
</feature>
<dbReference type="InterPro" id="IPR036457">
    <property type="entry name" value="PPM-type-like_dom_sf"/>
</dbReference>
<dbReference type="Proteomes" id="UP000289555">
    <property type="component" value="Chromosome"/>
</dbReference>
<evidence type="ECO:0000313" key="2">
    <source>
        <dbReference type="EMBL" id="BBI50605.1"/>
    </source>
</evidence>
<dbReference type="SUPFAM" id="SSF81606">
    <property type="entry name" value="PP2C-like"/>
    <property type="match status" value="1"/>
</dbReference>
<protein>
    <submittedName>
        <fullName evidence="2">Uncharacterized protein</fullName>
    </submittedName>
</protein>
<dbReference type="EMBL" id="AP019416">
    <property type="protein sequence ID" value="BBI50605.1"/>
    <property type="molecule type" value="Genomic_DNA"/>
</dbReference>
<evidence type="ECO:0000313" key="3">
    <source>
        <dbReference type="Proteomes" id="UP000289555"/>
    </source>
</evidence>
<feature type="compositionally biased region" description="Pro residues" evidence="1">
    <location>
        <begin position="134"/>
        <end position="144"/>
    </location>
</feature>
<reference evidence="3" key="1">
    <citation type="journal article" date="2019" name="Microbiol. Resour. Announc.">
        <title>Complete Genome Sequence of Halomonas olivaria, a Moderately Halophilic Bacterium Isolated from Olive Processing Effluents, Obtained by Nanopore Sequencing.</title>
        <authorList>
            <person name="Nagata S."/>
            <person name="Ii K.M."/>
            <person name="Tsukimi T."/>
            <person name="Miura M.C."/>
            <person name="Galipon J."/>
            <person name="Arakawa K."/>
        </authorList>
    </citation>
    <scope>NUCLEOTIDE SEQUENCE [LARGE SCALE GENOMIC DNA]</scope>
    <source>
        <strain evidence="3">TYRC17</strain>
    </source>
</reference>
<proteinExistence type="predicted"/>
<keyword evidence="3" id="KW-1185">Reference proteome</keyword>
<gene>
    <name evidence="2" type="ORF">HORIV_30260</name>
</gene>